<dbReference type="Pfam" id="PF06429">
    <property type="entry name" value="Flg_bbr_C"/>
    <property type="match status" value="1"/>
</dbReference>
<dbReference type="SUPFAM" id="SSF117143">
    <property type="entry name" value="Flagellar hook protein flgE"/>
    <property type="match status" value="1"/>
</dbReference>
<evidence type="ECO:0000256" key="2">
    <source>
        <dbReference type="RuleBase" id="RU362116"/>
    </source>
</evidence>
<evidence type="ECO:0000259" key="4">
    <source>
        <dbReference type="Pfam" id="PF06429"/>
    </source>
</evidence>
<dbReference type="AlphaFoldDB" id="A0A923RQC7"/>
<dbReference type="GO" id="GO:0071978">
    <property type="term" value="P:bacterial-type flagellum-dependent swarming motility"/>
    <property type="evidence" value="ECO:0007669"/>
    <property type="project" value="TreeGrafter"/>
</dbReference>
<dbReference type="InterPro" id="IPR010930">
    <property type="entry name" value="Flg_bb/hook_C_dom"/>
</dbReference>
<evidence type="ECO:0000313" key="6">
    <source>
        <dbReference type="EMBL" id="MBC5689356.1"/>
    </source>
</evidence>
<keyword evidence="7" id="KW-1185">Reference proteome</keyword>
<proteinExistence type="inferred from homology"/>
<organism evidence="6 7">
    <name type="scientific">Mediterraneibacter hominis</name>
    <dbReference type="NCBI Taxonomy" id="2763054"/>
    <lineage>
        <taxon>Bacteria</taxon>
        <taxon>Bacillati</taxon>
        <taxon>Bacillota</taxon>
        <taxon>Clostridia</taxon>
        <taxon>Lachnospirales</taxon>
        <taxon>Lachnospiraceae</taxon>
        <taxon>Mediterraneibacter</taxon>
    </lineage>
</organism>
<dbReference type="PANTHER" id="PTHR30435">
    <property type="entry name" value="FLAGELLAR PROTEIN"/>
    <property type="match status" value="1"/>
</dbReference>
<keyword evidence="6" id="KW-0966">Cell projection</keyword>
<feature type="domain" description="Flagellar basal body rod protein N-terminal" evidence="3">
    <location>
        <begin position="5"/>
        <end position="35"/>
    </location>
</feature>
<dbReference type="EMBL" id="JACOPF010000002">
    <property type="protein sequence ID" value="MBC5689356.1"/>
    <property type="molecule type" value="Genomic_DNA"/>
</dbReference>
<dbReference type="GO" id="GO:0009425">
    <property type="term" value="C:bacterial-type flagellum basal body"/>
    <property type="evidence" value="ECO:0007669"/>
    <property type="project" value="UniProtKB-SubCell"/>
</dbReference>
<comment type="similarity">
    <text evidence="1 2">Belongs to the flagella basal body rod proteins family.</text>
</comment>
<dbReference type="InterPro" id="IPR001444">
    <property type="entry name" value="Flag_bb_rod_N"/>
</dbReference>
<evidence type="ECO:0000259" key="5">
    <source>
        <dbReference type="Pfam" id="PF22692"/>
    </source>
</evidence>
<dbReference type="Proteomes" id="UP000652477">
    <property type="component" value="Unassembled WGS sequence"/>
</dbReference>
<protein>
    <submittedName>
        <fullName evidence="6">Flagellar hook basal-body protein</fullName>
    </submittedName>
</protein>
<keyword evidence="6" id="KW-0282">Flagellum</keyword>
<name>A0A923RQC7_9FIRM</name>
<keyword evidence="6" id="KW-0969">Cilium</keyword>
<comment type="caution">
    <text evidence="6">The sequence shown here is derived from an EMBL/GenBank/DDBJ whole genome shotgun (WGS) entry which is preliminary data.</text>
</comment>
<accession>A0A923RQC7</accession>
<evidence type="ECO:0000313" key="7">
    <source>
        <dbReference type="Proteomes" id="UP000652477"/>
    </source>
</evidence>
<dbReference type="InterPro" id="IPR037925">
    <property type="entry name" value="FlgE/F/G-like"/>
</dbReference>
<feature type="domain" description="Flagellar basal-body/hook protein C-terminal" evidence="4">
    <location>
        <begin position="204"/>
        <end position="244"/>
    </location>
</feature>
<gene>
    <name evidence="6" type="ORF">H8S37_10550</name>
</gene>
<evidence type="ECO:0000259" key="3">
    <source>
        <dbReference type="Pfam" id="PF00460"/>
    </source>
</evidence>
<evidence type="ECO:0000256" key="1">
    <source>
        <dbReference type="ARBA" id="ARBA00009677"/>
    </source>
</evidence>
<sequence>MFQGFYTLTSGVLTQNRNLNVISNNMANATTPGFKSDRYIISDFREEMILRTGNKNKTNPARIGTKSMIISGADVTTDYSQGGYSVTSGSLDFALGGNGFFCIQTDNGTVYTRNGNFSLDEEGYLCLPTVGRVLGTDGPIRLGTDRITADRAGNLYSEDGEVLFGRLMVVDFQDYDTQLTKENGNVFRATGNAVPVEVQIQWKALENSNADPIDQMTRMMAGQRALQSSAQVMKMYDQLISKMVSQLGPTA</sequence>
<dbReference type="RefSeq" id="WP_186876028.1">
    <property type="nucleotide sequence ID" value="NZ_JACOPF010000002.1"/>
</dbReference>
<comment type="subcellular location">
    <subcellularLocation>
        <location evidence="2">Bacterial flagellum basal body</location>
    </subcellularLocation>
</comment>
<reference evidence="6" key="1">
    <citation type="submission" date="2020-08" db="EMBL/GenBank/DDBJ databases">
        <title>Genome public.</title>
        <authorList>
            <person name="Liu C."/>
            <person name="Sun Q."/>
        </authorList>
    </citation>
    <scope>NUCLEOTIDE SEQUENCE</scope>
    <source>
        <strain evidence="6">NSJ-55</strain>
    </source>
</reference>
<dbReference type="InterPro" id="IPR053967">
    <property type="entry name" value="LlgE_F_G-like_D1"/>
</dbReference>
<dbReference type="InterPro" id="IPR020013">
    <property type="entry name" value="Flagellar_FlgE/F/G"/>
</dbReference>
<dbReference type="PANTHER" id="PTHR30435:SF19">
    <property type="entry name" value="FLAGELLAR BASAL-BODY ROD PROTEIN FLGG"/>
    <property type="match status" value="1"/>
</dbReference>
<dbReference type="NCBIfam" id="TIGR03506">
    <property type="entry name" value="FlgEFG_subfam"/>
    <property type="match status" value="1"/>
</dbReference>
<dbReference type="Pfam" id="PF22692">
    <property type="entry name" value="LlgE_F_G_D1"/>
    <property type="match status" value="1"/>
</dbReference>
<keyword evidence="2" id="KW-0975">Bacterial flagellum</keyword>
<feature type="domain" description="Flagellar hook protein FlgE/F/G-like D1" evidence="5">
    <location>
        <begin position="94"/>
        <end position="129"/>
    </location>
</feature>
<dbReference type="Pfam" id="PF00460">
    <property type="entry name" value="Flg_bb_rod"/>
    <property type="match status" value="1"/>
</dbReference>